<gene>
    <name evidence="2" type="ORF">CEXT_363661</name>
</gene>
<dbReference type="AlphaFoldDB" id="A0AAV4XKH9"/>
<reference evidence="2 3" key="1">
    <citation type="submission" date="2021-06" db="EMBL/GenBank/DDBJ databases">
        <title>Caerostris extrusa draft genome.</title>
        <authorList>
            <person name="Kono N."/>
            <person name="Arakawa K."/>
        </authorList>
    </citation>
    <scope>NUCLEOTIDE SEQUENCE [LARGE SCALE GENOMIC DNA]</scope>
</reference>
<proteinExistence type="predicted"/>
<keyword evidence="1" id="KW-1133">Transmembrane helix</keyword>
<dbReference type="EMBL" id="BPLR01017784">
    <property type="protein sequence ID" value="GIY94440.1"/>
    <property type="molecule type" value="Genomic_DNA"/>
</dbReference>
<keyword evidence="1" id="KW-0812">Transmembrane</keyword>
<evidence type="ECO:0000313" key="3">
    <source>
        <dbReference type="Proteomes" id="UP001054945"/>
    </source>
</evidence>
<accession>A0AAV4XKH9</accession>
<comment type="caution">
    <text evidence="2">The sequence shown here is derived from an EMBL/GenBank/DDBJ whole genome shotgun (WGS) entry which is preliminary data.</text>
</comment>
<protein>
    <submittedName>
        <fullName evidence="2">Uncharacterized protein</fullName>
    </submittedName>
</protein>
<sequence length="77" mass="8756">MHRSLSRHFCFVLAIGIISCVFLCRIWHDETEGIQNSTDPENTLGNSSDAEPVFVHSMNYKDDIETPTVLENDEDLT</sequence>
<keyword evidence="3" id="KW-1185">Reference proteome</keyword>
<feature type="transmembrane region" description="Helical" evidence="1">
    <location>
        <begin position="9"/>
        <end position="28"/>
    </location>
</feature>
<evidence type="ECO:0000256" key="1">
    <source>
        <dbReference type="SAM" id="Phobius"/>
    </source>
</evidence>
<name>A0AAV4XKH9_CAEEX</name>
<dbReference type="Proteomes" id="UP001054945">
    <property type="component" value="Unassembled WGS sequence"/>
</dbReference>
<evidence type="ECO:0000313" key="2">
    <source>
        <dbReference type="EMBL" id="GIY94440.1"/>
    </source>
</evidence>
<organism evidence="2 3">
    <name type="scientific">Caerostris extrusa</name>
    <name type="common">Bark spider</name>
    <name type="synonym">Caerostris bankana</name>
    <dbReference type="NCBI Taxonomy" id="172846"/>
    <lineage>
        <taxon>Eukaryota</taxon>
        <taxon>Metazoa</taxon>
        <taxon>Ecdysozoa</taxon>
        <taxon>Arthropoda</taxon>
        <taxon>Chelicerata</taxon>
        <taxon>Arachnida</taxon>
        <taxon>Araneae</taxon>
        <taxon>Araneomorphae</taxon>
        <taxon>Entelegynae</taxon>
        <taxon>Araneoidea</taxon>
        <taxon>Araneidae</taxon>
        <taxon>Caerostris</taxon>
    </lineage>
</organism>
<dbReference type="PROSITE" id="PS51257">
    <property type="entry name" value="PROKAR_LIPOPROTEIN"/>
    <property type="match status" value="1"/>
</dbReference>
<keyword evidence="1" id="KW-0472">Membrane</keyword>